<dbReference type="Proteomes" id="UP001580407">
    <property type="component" value="Unassembled WGS sequence"/>
</dbReference>
<evidence type="ECO:0000313" key="2">
    <source>
        <dbReference type="Proteomes" id="UP001580407"/>
    </source>
</evidence>
<gene>
    <name evidence="1" type="ORF">ACE3NQ_16270</name>
</gene>
<proteinExistence type="predicted"/>
<accession>A0ABV5B9V8</accession>
<protein>
    <submittedName>
        <fullName evidence="1">Uncharacterized protein</fullName>
    </submittedName>
</protein>
<name>A0ABV5B9V8_9BACL</name>
<evidence type="ECO:0000313" key="1">
    <source>
        <dbReference type="EMBL" id="MFB5682483.1"/>
    </source>
</evidence>
<dbReference type="RefSeq" id="WP_375526231.1">
    <property type="nucleotide sequence ID" value="NZ_JBHILM010000017.1"/>
</dbReference>
<dbReference type="EMBL" id="JBHILM010000017">
    <property type="protein sequence ID" value="MFB5682483.1"/>
    <property type="molecule type" value="Genomic_DNA"/>
</dbReference>
<comment type="caution">
    <text evidence="1">The sequence shown here is derived from an EMBL/GenBank/DDBJ whole genome shotgun (WGS) entry which is preliminary data.</text>
</comment>
<keyword evidence="2" id="KW-1185">Reference proteome</keyword>
<organism evidence="1 2">
    <name type="scientific">Paenibacillus terreus</name>
    <dbReference type="NCBI Taxonomy" id="1387834"/>
    <lineage>
        <taxon>Bacteria</taxon>
        <taxon>Bacillati</taxon>
        <taxon>Bacillota</taxon>
        <taxon>Bacilli</taxon>
        <taxon>Bacillales</taxon>
        <taxon>Paenibacillaceae</taxon>
        <taxon>Paenibacillus</taxon>
    </lineage>
</organism>
<reference evidence="1 2" key="1">
    <citation type="submission" date="2024-09" db="EMBL/GenBank/DDBJ databases">
        <authorList>
            <person name="Ruan L."/>
        </authorList>
    </citation>
    <scope>NUCLEOTIDE SEQUENCE [LARGE SCALE GENOMIC DNA]</scope>
    <source>
        <strain evidence="1 2">D33</strain>
    </source>
</reference>
<sequence>MLKSDVKTYTYKVGKNNYIVINIFQSATAHADNGNVLASNAVNLKIYKNAKGKR</sequence>